<dbReference type="InterPro" id="IPR016181">
    <property type="entry name" value="Acyl_CoA_acyltransferase"/>
</dbReference>
<accession>A0ABV7F6K5</accession>
<dbReference type="RefSeq" id="WP_390325642.1">
    <property type="nucleotide sequence ID" value="NZ_JBHRTP010000054.1"/>
</dbReference>
<dbReference type="PANTHER" id="PTHR43792:SF9">
    <property type="entry name" value="RIBOSOMAL-PROTEIN-ALANINE ACETYLTRANSFERASE"/>
    <property type="match status" value="1"/>
</dbReference>
<dbReference type="Pfam" id="PF13302">
    <property type="entry name" value="Acetyltransf_3"/>
    <property type="match status" value="1"/>
</dbReference>
<comment type="caution">
    <text evidence="2">The sequence shown here is derived from an EMBL/GenBank/DDBJ whole genome shotgun (WGS) entry which is preliminary data.</text>
</comment>
<protein>
    <submittedName>
        <fullName evidence="2">GNAT family N-acetyltransferase</fullName>
        <ecNumber evidence="2">2.3.-.-</ecNumber>
    </submittedName>
</protein>
<keyword evidence="2" id="KW-0808">Transferase</keyword>
<dbReference type="EMBL" id="JBHRTP010000054">
    <property type="protein sequence ID" value="MFC3109721.1"/>
    <property type="molecule type" value="Genomic_DNA"/>
</dbReference>
<dbReference type="GO" id="GO:0016746">
    <property type="term" value="F:acyltransferase activity"/>
    <property type="evidence" value="ECO:0007669"/>
    <property type="project" value="UniProtKB-KW"/>
</dbReference>
<evidence type="ECO:0000313" key="2">
    <source>
        <dbReference type="EMBL" id="MFC3109721.1"/>
    </source>
</evidence>
<feature type="domain" description="N-acetyltransferase" evidence="1">
    <location>
        <begin position="13"/>
        <end position="177"/>
    </location>
</feature>
<dbReference type="PROSITE" id="PS51186">
    <property type="entry name" value="GNAT"/>
    <property type="match status" value="1"/>
</dbReference>
<proteinExistence type="predicted"/>
<evidence type="ECO:0000313" key="3">
    <source>
        <dbReference type="Proteomes" id="UP001595530"/>
    </source>
</evidence>
<dbReference type="SUPFAM" id="SSF55729">
    <property type="entry name" value="Acyl-CoA N-acyltransferases (Nat)"/>
    <property type="match status" value="1"/>
</dbReference>
<dbReference type="InterPro" id="IPR051531">
    <property type="entry name" value="N-acetyltransferase"/>
</dbReference>
<dbReference type="InterPro" id="IPR000182">
    <property type="entry name" value="GNAT_dom"/>
</dbReference>
<dbReference type="PANTHER" id="PTHR43792">
    <property type="entry name" value="GNAT FAMILY, PUTATIVE (AFU_ORTHOLOGUE AFUA_3G00765)-RELATED-RELATED"/>
    <property type="match status" value="1"/>
</dbReference>
<dbReference type="EC" id="2.3.-.-" evidence="2"/>
<dbReference type="Proteomes" id="UP001595530">
    <property type="component" value="Unassembled WGS sequence"/>
</dbReference>
<organism evidence="2 3">
    <name type="scientific">Undibacterium arcticum</name>
    <dbReference type="NCBI Taxonomy" id="1762892"/>
    <lineage>
        <taxon>Bacteria</taxon>
        <taxon>Pseudomonadati</taxon>
        <taxon>Pseudomonadota</taxon>
        <taxon>Betaproteobacteria</taxon>
        <taxon>Burkholderiales</taxon>
        <taxon>Oxalobacteraceae</taxon>
        <taxon>Undibacterium</taxon>
    </lineage>
</organism>
<gene>
    <name evidence="2" type="ORF">ACFOFO_17415</name>
</gene>
<name>A0ABV7F6K5_9BURK</name>
<keyword evidence="3" id="KW-1185">Reference proteome</keyword>
<reference evidence="3" key="1">
    <citation type="journal article" date="2019" name="Int. J. Syst. Evol. Microbiol.">
        <title>The Global Catalogue of Microorganisms (GCM) 10K type strain sequencing project: providing services to taxonomists for standard genome sequencing and annotation.</title>
        <authorList>
            <consortium name="The Broad Institute Genomics Platform"/>
            <consortium name="The Broad Institute Genome Sequencing Center for Infectious Disease"/>
            <person name="Wu L."/>
            <person name="Ma J."/>
        </authorList>
    </citation>
    <scope>NUCLEOTIDE SEQUENCE [LARGE SCALE GENOMIC DNA]</scope>
    <source>
        <strain evidence="3">KCTC 42986</strain>
    </source>
</reference>
<sequence length="192" mass="22272">MSAHFPILETSRLRLRALTPADAPALLRIYSDAETMRWFGVDPMQSVEEAERIIDAFNTWFVASSGIRWGLVLRDHQRGRMHDKGDLIGTCGLFRWSKNWRHCALGYELAHDCHGQGYMREALTEVLNFGFTAMDLHRVHAEIHRDNLASIRLVQGLGFRFEGVHRETAYWGEQWHDLGSYSLLAQEWREEC</sequence>
<evidence type="ECO:0000259" key="1">
    <source>
        <dbReference type="PROSITE" id="PS51186"/>
    </source>
</evidence>
<keyword evidence="2" id="KW-0012">Acyltransferase</keyword>
<dbReference type="Gene3D" id="3.40.630.30">
    <property type="match status" value="1"/>
</dbReference>